<protein>
    <submittedName>
        <fullName evidence="1">Uncharacterized protein</fullName>
    </submittedName>
</protein>
<organism evidence="1 2">
    <name type="scientific">Rangifer tarandus platyrhynchus</name>
    <name type="common">Svalbard reindeer</name>
    <dbReference type="NCBI Taxonomy" id="3082113"/>
    <lineage>
        <taxon>Eukaryota</taxon>
        <taxon>Metazoa</taxon>
        <taxon>Chordata</taxon>
        <taxon>Craniata</taxon>
        <taxon>Vertebrata</taxon>
        <taxon>Euteleostomi</taxon>
        <taxon>Mammalia</taxon>
        <taxon>Eutheria</taxon>
        <taxon>Laurasiatheria</taxon>
        <taxon>Artiodactyla</taxon>
        <taxon>Ruminantia</taxon>
        <taxon>Pecora</taxon>
        <taxon>Cervidae</taxon>
        <taxon>Odocoileinae</taxon>
        <taxon>Rangifer</taxon>
    </lineage>
</organism>
<evidence type="ECO:0000313" key="2">
    <source>
        <dbReference type="Proteomes" id="UP001162501"/>
    </source>
</evidence>
<reference evidence="1" key="1">
    <citation type="submission" date="2023-05" db="EMBL/GenBank/DDBJ databases">
        <authorList>
            <consortium name="ELIXIR-Norway"/>
        </authorList>
    </citation>
    <scope>NUCLEOTIDE SEQUENCE</scope>
</reference>
<sequence>MTIMSFTQAATESQQVPWWFSRTGNGSGTNQSAGSRRDRASDVQNRVLRAQTLMSFQKVPCVAEKRNKRMEDTENAQLGETAQSRMSQCQGIPAERRLEHPHLVNVKAEQLSKAIPS</sequence>
<dbReference type="Proteomes" id="UP001162501">
    <property type="component" value="Chromosome 24"/>
</dbReference>
<proteinExistence type="predicted"/>
<name>A0ACB0ER06_RANTA</name>
<gene>
    <name evidence="1" type="ORF">MRATA1EN3_LOCUS14328</name>
</gene>
<dbReference type="EMBL" id="OX596108">
    <property type="protein sequence ID" value="CAI9703115.1"/>
    <property type="molecule type" value="Genomic_DNA"/>
</dbReference>
<evidence type="ECO:0000313" key="1">
    <source>
        <dbReference type="EMBL" id="CAI9703115.1"/>
    </source>
</evidence>
<accession>A0ACB0ER06</accession>